<keyword evidence="4" id="KW-0804">Transcription</keyword>
<feature type="region of interest" description="Disordered" evidence="6">
    <location>
        <begin position="628"/>
        <end position="651"/>
    </location>
</feature>
<proteinExistence type="inferred from homology"/>
<dbReference type="PANTHER" id="PTHR43572:SF38">
    <property type="entry name" value="PROTEIN SMAX1-LIKE 6"/>
    <property type="match status" value="1"/>
</dbReference>
<reference evidence="8 9" key="1">
    <citation type="submission" date="2024-12" db="EMBL/GenBank/DDBJ databases">
        <title>The unique morphological basis and parallel evolutionary history of personate flowers in Penstemon.</title>
        <authorList>
            <person name="Depatie T.H."/>
            <person name="Wessinger C.A."/>
        </authorList>
    </citation>
    <scope>NUCLEOTIDE SEQUENCE [LARGE SCALE GENOMIC DNA]</scope>
    <source>
        <strain evidence="8">WTNN_2</strain>
        <tissue evidence="8">Leaf</tissue>
    </source>
</reference>
<dbReference type="Pfam" id="PF23569">
    <property type="entry name" value="NBD_SMAX1"/>
    <property type="match status" value="1"/>
</dbReference>
<comment type="caution">
    <text evidence="8">The sequence shown here is derived from an EMBL/GenBank/DDBJ whole genome shotgun (WGS) entry which is preliminary data.</text>
</comment>
<keyword evidence="3" id="KW-0805">Transcription regulation</keyword>
<keyword evidence="9" id="KW-1185">Reference proteome</keyword>
<dbReference type="PANTHER" id="PTHR43572">
    <property type="entry name" value="CHAPERONE PROTEIN CLPD, CHLOROPLASTIC"/>
    <property type="match status" value="1"/>
</dbReference>
<dbReference type="EMBL" id="JBJXBP010000005">
    <property type="protein sequence ID" value="KAL3829054.1"/>
    <property type="molecule type" value="Genomic_DNA"/>
</dbReference>
<dbReference type="AlphaFoldDB" id="A0ABD3SWQ6"/>
<evidence type="ECO:0000313" key="8">
    <source>
        <dbReference type="EMBL" id="KAL3829054.1"/>
    </source>
</evidence>
<feature type="compositionally biased region" description="Basic and acidic residues" evidence="6">
    <location>
        <begin position="628"/>
        <end position="638"/>
    </location>
</feature>
<dbReference type="InterPro" id="IPR058680">
    <property type="entry name" value="NBD_SMAX1-like"/>
</dbReference>
<dbReference type="InterPro" id="IPR058954">
    <property type="entry name" value="AAA_lid_SMAX1"/>
</dbReference>
<dbReference type="SUPFAM" id="SSF52540">
    <property type="entry name" value="P-loop containing nucleoside triphosphate hydrolases"/>
    <property type="match status" value="1"/>
</dbReference>
<dbReference type="InterPro" id="IPR036628">
    <property type="entry name" value="Clp_N_dom_sf"/>
</dbReference>
<evidence type="ECO:0000256" key="6">
    <source>
        <dbReference type="SAM" id="MobiDB-lite"/>
    </source>
</evidence>
<dbReference type="Gene3D" id="3.40.50.300">
    <property type="entry name" value="P-loop containing nucleotide triphosphate hydrolases"/>
    <property type="match status" value="1"/>
</dbReference>
<dbReference type="Pfam" id="PF26587">
    <property type="entry name" value="AAA_lid_SMAX1"/>
    <property type="match status" value="1"/>
</dbReference>
<evidence type="ECO:0000256" key="5">
    <source>
        <dbReference type="PROSITE-ProRule" id="PRU01251"/>
    </source>
</evidence>
<evidence type="ECO:0000256" key="4">
    <source>
        <dbReference type="ARBA" id="ARBA00023163"/>
    </source>
</evidence>
<dbReference type="InterPro" id="IPR003959">
    <property type="entry name" value="ATPase_AAA_core"/>
</dbReference>
<feature type="domain" description="Clp R" evidence="7">
    <location>
        <begin position="8"/>
        <end position="185"/>
    </location>
</feature>
<organism evidence="8 9">
    <name type="scientific">Penstemon smallii</name>
    <dbReference type="NCBI Taxonomy" id="265156"/>
    <lineage>
        <taxon>Eukaryota</taxon>
        <taxon>Viridiplantae</taxon>
        <taxon>Streptophyta</taxon>
        <taxon>Embryophyta</taxon>
        <taxon>Tracheophyta</taxon>
        <taxon>Spermatophyta</taxon>
        <taxon>Magnoliopsida</taxon>
        <taxon>eudicotyledons</taxon>
        <taxon>Gunneridae</taxon>
        <taxon>Pentapetalae</taxon>
        <taxon>asterids</taxon>
        <taxon>lamiids</taxon>
        <taxon>Lamiales</taxon>
        <taxon>Plantaginaceae</taxon>
        <taxon>Cheloneae</taxon>
        <taxon>Penstemon</taxon>
    </lineage>
</organism>
<dbReference type="Pfam" id="PF07724">
    <property type="entry name" value="AAA_2"/>
    <property type="match status" value="1"/>
</dbReference>
<gene>
    <name evidence="8" type="ORF">ACJIZ3_017856</name>
</gene>
<evidence type="ECO:0000256" key="3">
    <source>
        <dbReference type="ARBA" id="ARBA00023015"/>
    </source>
</evidence>
<dbReference type="Proteomes" id="UP001634393">
    <property type="component" value="Unassembled WGS sequence"/>
</dbReference>
<evidence type="ECO:0000259" key="7">
    <source>
        <dbReference type="PROSITE" id="PS51903"/>
    </source>
</evidence>
<comment type="similarity">
    <text evidence="1">Belongs to the ClpA/ClpB family.</text>
</comment>
<feature type="compositionally biased region" description="Low complexity" evidence="6">
    <location>
        <begin position="639"/>
        <end position="649"/>
    </location>
</feature>
<protein>
    <recommendedName>
        <fullName evidence="7">Clp R domain-containing protein</fullName>
    </recommendedName>
</protein>
<dbReference type="Gene3D" id="1.10.1780.10">
    <property type="entry name" value="Clp, N-terminal domain"/>
    <property type="match status" value="1"/>
</dbReference>
<evidence type="ECO:0000256" key="2">
    <source>
        <dbReference type="ARBA" id="ARBA00022737"/>
    </source>
</evidence>
<evidence type="ECO:0000256" key="1">
    <source>
        <dbReference type="ARBA" id="ARBA00008675"/>
    </source>
</evidence>
<sequence>MPTPVSVARQCLAEAAAVALDEAVNVAKKRCHAQTTSLHAVSALLSLPSSTLREACTRARSSAYSPRLQFRALELCVGAALDRVSVSKSGAAEEPPVSNSLMAAIKRAQANQRRHPETFHLYQQQLNSNLNSSFQNSISVVKVELKHFVMSILDDPIVGRVFGDAGFRTNEIKLAILNPIPMSSATSRYPPLFFGRLNDLEANKLGPNFPFHVAAAATERVDENSRRIGEILVNKNNRNPLLIGACANDVLRSFTDSLKRNEKTEFLPKEIEGLSVVSMEPEISEFVNEERIRLKLKQVSEVVENCRGSGILVNCGDLKAFVEFESVDVVNSVVSELKRLLINSGGKLWVIGFLANDDDYKKLLERFPSIEIDWDLHLLPITTSSSIGGKCFKSSLMGSFVPFGGFFSLPSELDTLRTSGTQSSSLCNFCNEKYEKELSVIQKGESTGSIADKHSVNPTSWLQIATSKRPNTAEVKDDKTVFDAKVMALKTKWSDICRRLHFSGTSQEDIFKAKSQSFTVSSASLGTLLNGSRTNLSPCTPSVLQKNFQSNQNIPIPQAELPVHGLDINDRCNSSISKGTMNLPIVCTSPPSVVSVTTDLGLGTIYASAEECRRKTNLQEQNISIRDSLESSGHHENASSRISQSSSGSHRFNKEMDMKDLEYPWKVLAEKVSWQTEAIQTIGRTILRCTNGNGSCHFSNKGNIWLSFLGPDKATKRKVAANIAEIVFGKQENLLCFDLSLQDSICPVNSIIGSSGLKFQDLKSGRKMIVDYIAEELSKHPNSVILLENIEKADFFVQSSLSQAVKTGKFQDSHGRDINVKNIVFVLASSVLNLGKSLPFGRVASEFNEEKILEAKNLQMQILIRYVHGNYSPESTANVSIIPSKTFSNQVNKRKLMNAESTRADISKRSSQLPRSIIDLNLPVEDTEEDSNMDTCDDDPEMWLKELLERVDENVEFRPFDFESLAKKILKEVDVGLRKVVNTKILLEIDREVMAQILAAAWLTDSKNALEDWIEIVLCLSVEEARLKCNVTSSDCVMQLVPCDGLVVEEQASGVCLPARIKVK</sequence>
<name>A0ABD3SWQ6_9LAMI</name>
<dbReference type="InterPro" id="IPR027417">
    <property type="entry name" value="P-loop_NTPase"/>
</dbReference>
<keyword evidence="2 5" id="KW-0677">Repeat</keyword>
<evidence type="ECO:0000313" key="9">
    <source>
        <dbReference type="Proteomes" id="UP001634393"/>
    </source>
</evidence>
<dbReference type="PROSITE" id="PS51903">
    <property type="entry name" value="CLP_R"/>
    <property type="match status" value="1"/>
</dbReference>
<accession>A0ABD3SWQ6</accession>
<dbReference type="InterPro" id="IPR051650">
    <property type="entry name" value="SL_signaling_regulator"/>
</dbReference>
<dbReference type="InterPro" id="IPR004176">
    <property type="entry name" value="Clp_R_N"/>
</dbReference>